<evidence type="ECO:0000256" key="1">
    <source>
        <dbReference type="ARBA" id="ARBA00009437"/>
    </source>
</evidence>
<dbReference type="PANTHER" id="PTHR30118">
    <property type="entry name" value="HTH-TYPE TRANSCRIPTIONAL REGULATOR LEUO-RELATED"/>
    <property type="match status" value="1"/>
</dbReference>
<dbReference type="InterPro" id="IPR050389">
    <property type="entry name" value="LysR-type_TF"/>
</dbReference>
<dbReference type="SUPFAM" id="SSF46785">
    <property type="entry name" value="Winged helix' DNA-binding domain"/>
    <property type="match status" value="1"/>
</dbReference>
<dbReference type="GO" id="GO:0003677">
    <property type="term" value="F:DNA binding"/>
    <property type="evidence" value="ECO:0007669"/>
    <property type="project" value="UniProtKB-KW"/>
</dbReference>
<keyword evidence="7" id="KW-1185">Reference proteome</keyword>
<dbReference type="RefSeq" id="WP_121974243.1">
    <property type="nucleotide sequence ID" value="NZ_OOGT01000082.1"/>
</dbReference>
<dbReference type="AlphaFoldDB" id="A0A2U3MZE9"/>
<dbReference type="Pfam" id="PF03466">
    <property type="entry name" value="LysR_substrate"/>
    <property type="match status" value="1"/>
</dbReference>
<dbReference type="PROSITE" id="PS50931">
    <property type="entry name" value="HTH_LYSR"/>
    <property type="match status" value="1"/>
</dbReference>
<comment type="similarity">
    <text evidence="1">Belongs to the LysR transcriptional regulatory family.</text>
</comment>
<dbReference type="InterPro" id="IPR036388">
    <property type="entry name" value="WH-like_DNA-bd_sf"/>
</dbReference>
<evidence type="ECO:0000259" key="5">
    <source>
        <dbReference type="PROSITE" id="PS50931"/>
    </source>
</evidence>
<dbReference type="Gene3D" id="3.40.190.10">
    <property type="entry name" value="Periplasmic binding protein-like II"/>
    <property type="match status" value="2"/>
</dbReference>
<evidence type="ECO:0000313" key="6">
    <source>
        <dbReference type="EMBL" id="SPL70791.1"/>
    </source>
</evidence>
<evidence type="ECO:0000313" key="7">
    <source>
        <dbReference type="Proteomes" id="UP000245974"/>
    </source>
</evidence>
<dbReference type="Gene3D" id="1.10.10.10">
    <property type="entry name" value="Winged helix-like DNA-binding domain superfamily/Winged helix DNA-binding domain"/>
    <property type="match status" value="1"/>
</dbReference>
<accession>A0A2U3MZE9</accession>
<dbReference type="GO" id="GO:0003700">
    <property type="term" value="F:DNA-binding transcription factor activity"/>
    <property type="evidence" value="ECO:0007669"/>
    <property type="project" value="InterPro"/>
</dbReference>
<dbReference type="OrthoDB" id="8720143at2"/>
<reference evidence="7" key="1">
    <citation type="submission" date="2018-03" db="EMBL/GenBank/DDBJ databases">
        <authorList>
            <person name="Blom J."/>
        </authorList>
    </citation>
    <scope>NUCLEOTIDE SEQUENCE [LARGE SCALE GENOMIC DNA]</scope>
    <source>
        <strain evidence="7">KPC-SM-21</strain>
    </source>
</reference>
<keyword evidence="4" id="KW-0804">Transcription</keyword>
<dbReference type="SUPFAM" id="SSF53850">
    <property type="entry name" value="Periplasmic binding protein-like II"/>
    <property type="match status" value="1"/>
</dbReference>
<dbReference type="FunCoup" id="A0A2U3MZE9">
    <property type="interactions" value="69"/>
</dbReference>
<evidence type="ECO:0000256" key="3">
    <source>
        <dbReference type="ARBA" id="ARBA00023125"/>
    </source>
</evidence>
<feature type="domain" description="HTH lysR-type" evidence="5">
    <location>
        <begin position="7"/>
        <end position="64"/>
    </location>
</feature>
<sequence>MINFKTLDLNLLKTLNLLLELQSVSKTADKLNLSQPSVSVQLAKLREAFNDPLLINDAKSMRLTALAMQVQEPLATALLSLENAINLNEKFNPEDVEITWNIAISDYVAFFVIQNLVQELNIHFPKITLRIHHLTPKNIKQQLQNKDIDLAFHIDEEIPEKLRYQFLFQEKYVLVANTQHPFLENIKRLNTLEQFSALNFGIVSLDASHFCTDVDKILKKHGLSRNIAISVPNFLLLKHLVSTTDIVALLPSMLVQKNTNLEILPVPFDIGGFNIAMIWDSSMHKDNAHIWLREKICQIVLKTTNHTV</sequence>
<dbReference type="Proteomes" id="UP000245974">
    <property type="component" value="Unassembled WGS sequence"/>
</dbReference>
<name>A0A2U3MZE9_9GAMM</name>
<organism evidence="6 7">
    <name type="scientific">Acinetobacter stercoris</name>
    <dbReference type="NCBI Taxonomy" id="2126983"/>
    <lineage>
        <taxon>Bacteria</taxon>
        <taxon>Pseudomonadati</taxon>
        <taxon>Pseudomonadota</taxon>
        <taxon>Gammaproteobacteria</taxon>
        <taxon>Moraxellales</taxon>
        <taxon>Moraxellaceae</taxon>
        <taxon>Acinetobacter</taxon>
    </lineage>
</organism>
<protein>
    <submittedName>
        <fullName evidence="6">Nodulation protein D 2</fullName>
    </submittedName>
</protein>
<dbReference type="InParanoid" id="A0A2U3MZE9"/>
<keyword evidence="3" id="KW-0238">DNA-binding</keyword>
<dbReference type="PANTHER" id="PTHR30118:SF15">
    <property type="entry name" value="TRANSCRIPTIONAL REGULATORY PROTEIN"/>
    <property type="match status" value="1"/>
</dbReference>
<dbReference type="InterPro" id="IPR005119">
    <property type="entry name" value="LysR_subst-bd"/>
</dbReference>
<proteinExistence type="inferred from homology"/>
<dbReference type="EMBL" id="OOGT01000082">
    <property type="protein sequence ID" value="SPL70791.1"/>
    <property type="molecule type" value="Genomic_DNA"/>
</dbReference>
<evidence type="ECO:0000256" key="2">
    <source>
        <dbReference type="ARBA" id="ARBA00023015"/>
    </source>
</evidence>
<evidence type="ECO:0000256" key="4">
    <source>
        <dbReference type="ARBA" id="ARBA00023163"/>
    </source>
</evidence>
<dbReference type="InterPro" id="IPR000847">
    <property type="entry name" value="LysR_HTH_N"/>
</dbReference>
<dbReference type="InterPro" id="IPR036390">
    <property type="entry name" value="WH_DNA-bd_sf"/>
</dbReference>
<keyword evidence="2" id="KW-0805">Transcription regulation</keyword>
<gene>
    <name evidence="6" type="primary">nodD2_1</name>
    <name evidence="6" type="ORF">KPC_1969</name>
</gene>
<dbReference type="Pfam" id="PF00126">
    <property type="entry name" value="HTH_1"/>
    <property type="match status" value="1"/>
</dbReference>